<organism evidence="14 15">
    <name type="scientific">Paraoerskovia sediminicola</name>
    <dbReference type="NCBI Taxonomy" id="1138587"/>
    <lineage>
        <taxon>Bacteria</taxon>
        <taxon>Bacillati</taxon>
        <taxon>Actinomycetota</taxon>
        <taxon>Actinomycetes</taxon>
        <taxon>Micrococcales</taxon>
        <taxon>Cellulomonadaceae</taxon>
        <taxon>Paraoerskovia</taxon>
    </lineage>
</organism>
<dbReference type="InterPro" id="IPR050881">
    <property type="entry name" value="LL-DAP_aminotransferase"/>
</dbReference>
<dbReference type="EMBL" id="AP027729">
    <property type="protein sequence ID" value="BDZ40939.1"/>
    <property type="molecule type" value="Genomic_DNA"/>
</dbReference>
<keyword evidence="8" id="KW-0677">Repeat</keyword>
<evidence type="ECO:0000256" key="8">
    <source>
        <dbReference type="ARBA" id="ARBA00022737"/>
    </source>
</evidence>
<gene>
    <name evidence="14" type="ORF">GCM10025865_02380</name>
</gene>
<dbReference type="InterPro" id="IPR017896">
    <property type="entry name" value="4Fe4S_Fe-S-bd"/>
</dbReference>
<dbReference type="SUPFAM" id="SSF54862">
    <property type="entry name" value="4Fe-4S ferredoxins"/>
    <property type="match status" value="1"/>
</dbReference>
<dbReference type="Pfam" id="PF00155">
    <property type="entry name" value="Aminotran_1_2"/>
    <property type="match status" value="1"/>
</dbReference>
<dbReference type="CDD" id="cd00609">
    <property type="entry name" value="AAT_like"/>
    <property type="match status" value="1"/>
</dbReference>
<evidence type="ECO:0000256" key="11">
    <source>
        <dbReference type="ARBA" id="ARBA00023014"/>
    </source>
</evidence>
<evidence type="ECO:0000256" key="10">
    <source>
        <dbReference type="ARBA" id="ARBA00023004"/>
    </source>
</evidence>
<evidence type="ECO:0000256" key="9">
    <source>
        <dbReference type="ARBA" id="ARBA00022982"/>
    </source>
</evidence>
<protein>
    <submittedName>
        <fullName evidence="14">Aminotransferase</fullName>
    </submittedName>
</protein>
<evidence type="ECO:0000256" key="4">
    <source>
        <dbReference type="ARBA" id="ARBA00022485"/>
    </source>
</evidence>
<keyword evidence="11" id="KW-0411">Iron-sulfur</keyword>
<keyword evidence="15" id="KW-1185">Reference proteome</keyword>
<dbReference type="InterPro" id="IPR054830">
    <property type="entry name" value="FdxA_Actino"/>
</dbReference>
<evidence type="ECO:0000313" key="14">
    <source>
        <dbReference type="EMBL" id="BDZ40939.1"/>
    </source>
</evidence>
<dbReference type="InterPro" id="IPR015421">
    <property type="entry name" value="PyrdxlP-dep_Trfase_major"/>
</dbReference>
<dbReference type="Proteomes" id="UP001321475">
    <property type="component" value="Chromosome"/>
</dbReference>
<name>A0ABN6X894_9CELL</name>
<dbReference type="NCBIfam" id="TIGR03539">
    <property type="entry name" value="DapC_actino"/>
    <property type="match status" value="1"/>
</dbReference>
<dbReference type="PRINTS" id="PR00354">
    <property type="entry name" value="7FE8SFRDOXIN"/>
</dbReference>
<dbReference type="InterPro" id="IPR000813">
    <property type="entry name" value="7Fe_ferredoxin"/>
</dbReference>
<dbReference type="NCBIfam" id="NF045480">
    <property type="entry name" value="FdxA_Actino"/>
    <property type="match status" value="1"/>
</dbReference>
<keyword evidence="12" id="KW-0003">3Fe-4S</keyword>
<evidence type="ECO:0000256" key="6">
    <source>
        <dbReference type="ARBA" id="ARBA00022679"/>
    </source>
</evidence>
<keyword evidence="9" id="KW-0249">Electron transport</keyword>
<dbReference type="InterPro" id="IPR004839">
    <property type="entry name" value="Aminotransferase_I/II_large"/>
</dbReference>
<keyword evidence="6" id="KW-0808">Transferase</keyword>
<dbReference type="InterPro" id="IPR019880">
    <property type="entry name" value="OxyQ"/>
</dbReference>
<evidence type="ECO:0000256" key="2">
    <source>
        <dbReference type="ARBA" id="ARBA00001966"/>
    </source>
</evidence>
<keyword evidence="4" id="KW-0004">4Fe-4S</keyword>
<dbReference type="Gene3D" id="3.90.1150.10">
    <property type="entry name" value="Aspartate Aminotransferase, domain 1"/>
    <property type="match status" value="1"/>
</dbReference>
<evidence type="ECO:0000256" key="3">
    <source>
        <dbReference type="ARBA" id="ARBA00022448"/>
    </source>
</evidence>
<proteinExistence type="predicted"/>
<dbReference type="SUPFAM" id="SSF53383">
    <property type="entry name" value="PLP-dependent transferases"/>
    <property type="match status" value="1"/>
</dbReference>
<keyword evidence="3" id="KW-0813">Transport</keyword>
<dbReference type="InterPro" id="IPR015424">
    <property type="entry name" value="PyrdxlP-dep_Trfase"/>
</dbReference>
<evidence type="ECO:0000256" key="12">
    <source>
        <dbReference type="ARBA" id="ARBA00023291"/>
    </source>
</evidence>
<dbReference type="GO" id="GO:0008483">
    <property type="term" value="F:transaminase activity"/>
    <property type="evidence" value="ECO:0007669"/>
    <property type="project" value="UniProtKB-KW"/>
</dbReference>
<dbReference type="InterPro" id="IPR017900">
    <property type="entry name" value="4Fe4S_Fe_S_CS"/>
</dbReference>
<evidence type="ECO:0000256" key="7">
    <source>
        <dbReference type="ARBA" id="ARBA00022723"/>
    </source>
</evidence>
<dbReference type="Gene3D" id="3.40.640.10">
    <property type="entry name" value="Type I PLP-dependent aspartate aminotransferase-like (Major domain)"/>
    <property type="match status" value="1"/>
</dbReference>
<keyword evidence="10" id="KW-0408">Iron</keyword>
<evidence type="ECO:0000256" key="1">
    <source>
        <dbReference type="ARBA" id="ARBA00001933"/>
    </source>
</evidence>
<evidence type="ECO:0000313" key="15">
    <source>
        <dbReference type="Proteomes" id="UP001321475"/>
    </source>
</evidence>
<dbReference type="PROSITE" id="PS00198">
    <property type="entry name" value="4FE4S_FER_1"/>
    <property type="match status" value="1"/>
</dbReference>
<dbReference type="Pfam" id="PF00037">
    <property type="entry name" value="Fer4"/>
    <property type="match status" value="1"/>
</dbReference>
<evidence type="ECO:0000256" key="5">
    <source>
        <dbReference type="ARBA" id="ARBA00022576"/>
    </source>
</evidence>
<reference evidence="15" key="1">
    <citation type="journal article" date="2019" name="Int. J. Syst. Evol. Microbiol.">
        <title>The Global Catalogue of Microorganisms (GCM) 10K type strain sequencing project: providing services to taxonomists for standard genome sequencing and annotation.</title>
        <authorList>
            <consortium name="The Broad Institute Genomics Platform"/>
            <consortium name="The Broad Institute Genome Sequencing Center for Infectious Disease"/>
            <person name="Wu L."/>
            <person name="Ma J."/>
        </authorList>
    </citation>
    <scope>NUCLEOTIDE SEQUENCE [LARGE SCALE GENOMIC DNA]</scope>
    <source>
        <strain evidence="15">NBRC 108565</strain>
    </source>
</reference>
<accession>A0ABN6X894</accession>
<keyword evidence="7" id="KW-0479">Metal-binding</keyword>
<evidence type="ECO:0000259" key="13">
    <source>
        <dbReference type="PROSITE" id="PS51379"/>
    </source>
</evidence>
<dbReference type="Gene3D" id="3.30.70.20">
    <property type="match status" value="1"/>
</dbReference>
<dbReference type="PANTHER" id="PTHR42832:SF3">
    <property type="entry name" value="L-GLUTAMINE--4-(METHYLSULFANYL)-2-OXOBUTANOATE AMINOTRANSFERASE"/>
    <property type="match status" value="1"/>
</dbReference>
<dbReference type="InterPro" id="IPR015422">
    <property type="entry name" value="PyrdxlP-dep_Trfase_small"/>
</dbReference>
<dbReference type="PANTHER" id="PTHR42832">
    <property type="entry name" value="AMINO ACID AMINOTRANSFERASE"/>
    <property type="match status" value="1"/>
</dbReference>
<comment type="cofactor">
    <cofactor evidence="2">
        <name>[4Fe-4S] cluster</name>
        <dbReference type="ChEBI" id="CHEBI:49883"/>
    </cofactor>
</comment>
<dbReference type="PROSITE" id="PS51379">
    <property type="entry name" value="4FE4S_FER_2"/>
    <property type="match status" value="1"/>
</dbReference>
<sequence length="499" mass="52289">MTYVIALPCVDVKDKACVEECPVDCIYEGDRSLYIHPDECVDCGACEPVCPVEAIYYEDDVPEEWSDYYRANVEFFDDLGSPGGAAKMGLIPKDDPMIAALPRRPRADPPVGLGDLTGLAYPWDTLAPYVARARSHPGGLVDLSVGTPVDPTPAVVRDALASASDAPGYPTTHGTPALRESVAAWFARRRGVPDLDPDAVLPTLGSKELVGLLPSLLRLGPGDVVVHPAVAYPTYDVGARLAGATALATDDVDAWAGRRDVRLVWVNSPSNPTGAVADREHLARVVAAAREIGAVVASDECYAELGWSAPYDRSATPSILDPEVCGGSHDGLLTVYSLSKQSNVAGYRAAFVAGDPTLVSDLLATRKHLGMIVPAPVQAAMRAALDDDDHVAAQRETYRRRRAMLLDGVAAAGLVVDRSEAGLYLWVRPDGPEPAAGGARPGSDPSEAPCWQVVGGLADLGILCGPGVFYGPAGASHVRVALTATDSAVAEAAARLTGA</sequence>
<comment type="cofactor">
    <cofactor evidence="1">
        <name>pyridoxal 5'-phosphate</name>
        <dbReference type="ChEBI" id="CHEBI:597326"/>
    </cofactor>
</comment>
<feature type="domain" description="4Fe-4S ferredoxin-type" evidence="13">
    <location>
        <begin position="31"/>
        <end position="60"/>
    </location>
</feature>
<keyword evidence="5 14" id="KW-0032">Aminotransferase</keyword>